<dbReference type="STRING" id="1255043.TVNIR_0076"/>
<dbReference type="Proteomes" id="UP000010809">
    <property type="component" value="Chromosome"/>
</dbReference>
<dbReference type="InterPro" id="IPR014756">
    <property type="entry name" value="Ig_E-set"/>
</dbReference>
<dbReference type="InterPro" id="IPR014880">
    <property type="entry name" value="SoxZ_dom"/>
</dbReference>
<dbReference type="Pfam" id="PF08770">
    <property type="entry name" value="SoxZ"/>
    <property type="match status" value="1"/>
</dbReference>
<organism evidence="2 3">
    <name type="scientific">Thioalkalivibrio nitratireducens (strain DSM 14787 / UNIQEM 213 / ALEN2)</name>
    <dbReference type="NCBI Taxonomy" id="1255043"/>
    <lineage>
        <taxon>Bacteria</taxon>
        <taxon>Pseudomonadati</taxon>
        <taxon>Pseudomonadota</taxon>
        <taxon>Gammaproteobacteria</taxon>
        <taxon>Chromatiales</taxon>
        <taxon>Ectothiorhodospiraceae</taxon>
        <taxon>Thioalkalivibrio</taxon>
    </lineage>
</organism>
<dbReference type="SUPFAM" id="SSF81296">
    <property type="entry name" value="E set domains"/>
    <property type="match status" value="1"/>
</dbReference>
<evidence type="ECO:0000259" key="1">
    <source>
        <dbReference type="Pfam" id="PF08770"/>
    </source>
</evidence>
<proteinExistence type="predicted"/>
<reference evidence="2" key="1">
    <citation type="submission" date="2015-12" db="EMBL/GenBank/DDBJ databases">
        <authorList>
            <person name="Tikhonova T.V."/>
            <person name="Pavlov A.R."/>
            <person name="Beletsky A.V."/>
            <person name="Mardanov A.V."/>
            <person name="Sorokin D.Y."/>
            <person name="Ravin N.V."/>
            <person name="Popov V.O."/>
        </authorList>
    </citation>
    <scope>NUCLEOTIDE SEQUENCE</scope>
    <source>
        <strain evidence="2">DSM 14787</strain>
    </source>
</reference>
<accession>L0DQM7</accession>
<dbReference type="EMBL" id="CP003989">
    <property type="protein sequence ID" value="AGA31789.1"/>
    <property type="molecule type" value="Genomic_DNA"/>
</dbReference>
<name>L0DQM7_THIND</name>
<sequence>MSTIRVRAQESGGVVTVRSLMSHPMETGARKDSAGNLIPAHYIETVEAEVGGNTVMTALWGAGISRNPFFQFQFAGSKGDTLKLSWKDNKGESDSTEVEIG</sequence>
<protein>
    <submittedName>
        <fullName evidence="2">Sulfur oxidation protein SoxZ</fullName>
    </submittedName>
</protein>
<dbReference type="AlphaFoldDB" id="L0DQM7"/>
<feature type="domain" description="Sulphur oxidation protein SoxZ" evidence="1">
    <location>
        <begin position="5"/>
        <end position="98"/>
    </location>
</feature>
<dbReference type="InterPro" id="IPR013783">
    <property type="entry name" value="Ig-like_fold"/>
</dbReference>
<dbReference type="RefSeq" id="WP_015256949.1">
    <property type="nucleotide sequence ID" value="NC_019902.2"/>
</dbReference>
<dbReference type="HOGENOM" id="CLU_172621_1_0_6"/>
<dbReference type="Gene3D" id="2.60.40.10">
    <property type="entry name" value="Immunoglobulins"/>
    <property type="match status" value="1"/>
</dbReference>
<keyword evidence="3" id="KW-1185">Reference proteome</keyword>
<gene>
    <name evidence="2" type="ordered locus">TVNIR_0076</name>
</gene>
<dbReference type="OrthoDB" id="9795530at2"/>
<evidence type="ECO:0000313" key="3">
    <source>
        <dbReference type="Proteomes" id="UP000010809"/>
    </source>
</evidence>
<dbReference type="InterPro" id="IPR030995">
    <property type="entry name" value="SoxZ"/>
</dbReference>
<dbReference type="KEGG" id="tni:TVNIR_0076"/>
<dbReference type="PATRIC" id="fig|1255043.3.peg.76"/>
<dbReference type="NCBIfam" id="TIGR04490">
    <property type="entry name" value="SoxZ_true"/>
    <property type="match status" value="1"/>
</dbReference>
<dbReference type="eggNOG" id="COG5501">
    <property type="taxonomic scope" value="Bacteria"/>
</dbReference>
<evidence type="ECO:0000313" key="2">
    <source>
        <dbReference type="EMBL" id="AGA31789.1"/>
    </source>
</evidence>